<organism evidence="1 2">
    <name type="scientific">Dictyobacter vulcani</name>
    <dbReference type="NCBI Taxonomy" id="2607529"/>
    <lineage>
        <taxon>Bacteria</taxon>
        <taxon>Bacillati</taxon>
        <taxon>Chloroflexota</taxon>
        <taxon>Ktedonobacteria</taxon>
        <taxon>Ktedonobacterales</taxon>
        <taxon>Dictyobacteraceae</taxon>
        <taxon>Dictyobacter</taxon>
    </lineage>
</organism>
<proteinExistence type="predicted"/>
<dbReference type="EMBL" id="BKZW01000001">
    <property type="protein sequence ID" value="GER88585.1"/>
    <property type="molecule type" value="Genomic_DNA"/>
</dbReference>
<evidence type="ECO:0000313" key="1">
    <source>
        <dbReference type="EMBL" id="GER88585.1"/>
    </source>
</evidence>
<dbReference type="AlphaFoldDB" id="A0A5J4KL48"/>
<gene>
    <name evidence="1" type="ORF">KDW_27470</name>
</gene>
<name>A0A5J4KL48_9CHLR</name>
<dbReference type="Proteomes" id="UP000326912">
    <property type="component" value="Unassembled WGS sequence"/>
</dbReference>
<keyword evidence="2" id="KW-1185">Reference proteome</keyword>
<sequence>MPLGCETTSADFMALVITVEAPNLVEISVHVIVLQLRRHEPVNRPRTNAKLLSAGARYGENLDGKIDALRLPRMIEGGV</sequence>
<evidence type="ECO:0000313" key="2">
    <source>
        <dbReference type="Proteomes" id="UP000326912"/>
    </source>
</evidence>
<protein>
    <submittedName>
        <fullName evidence="1">Uncharacterized protein</fullName>
    </submittedName>
</protein>
<comment type="caution">
    <text evidence="1">The sequence shown here is derived from an EMBL/GenBank/DDBJ whole genome shotgun (WGS) entry which is preliminary data.</text>
</comment>
<accession>A0A5J4KL48</accession>
<reference evidence="1 2" key="1">
    <citation type="submission" date="2019-10" db="EMBL/GenBank/DDBJ databases">
        <title>Dictyobacter vulcani sp. nov., within the class Ktedonobacteria, isolated from soil of volcanic Mt. Zao.</title>
        <authorList>
            <person name="Zheng Y."/>
            <person name="Wang C.M."/>
            <person name="Sakai Y."/>
            <person name="Abe K."/>
            <person name="Yokota A."/>
            <person name="Yabe S."/>
        </authorList>
    </citation>
    <scope>NUCLEOTIDE SEQUENCE [LARGE SCALE GENOMIC DNA]</scope>
    <source>
        <strain evidence="1 2">W12</strain>
    </source>
</reference>